<comment type="caution">
    <text evidence="3">The sequence shown here is derived from an EMBL/GenBank/DDBJ whole genome shotgun (WGS) entry which is preliminary data.</text>
</comment>
<dbReference type="AlphaFoldDB" id="A0A2T7NWX3"/>
<evidence type="ECO:0000256" key="1">
    <source>
        <dbReference type="SAM" id="MobiDB-lite"/>
    </source>
</evidence>
<dbReference type="Pfam" id="PF13910">
    <property type="entry name" value="DUF4209"/>
    <property type="match status" value="1"/>
</dbReference>
<dbReference type="Proteomes" id="UP000245119">
    <property type="component" value="Linkage Group LG8"/>
</dbReference>
<feature type="compositionally biased region" description="Basic and acidic residues" evidence="1">
    <location>
        <begin position="509"/>
        <end position="519"/>
    </location>
</feature>
<dbReference type="InterPro" id="IPR025209">
    <property type="entry name" value="DUF4209"/>
</dbReference>
<gene>
    <name evidence="3" type="ORF">C0Q70_13329</name>
</gene>
<evidence type="ECO:0000259" key="2">
    <source>
        <dbReference type="Pfam" id="PF13910"/>
    </source>
</evidence>
<reference evidence="3 4" key="1">
    <citation type="submission" date="2018-04" db="EMBL/GenBank/DDBJ databases">
        <title>The genome of golden apple snail Pomacea canaliculata provides insight into stress tolerance and invasive adaptation.</title>
        <authorList>
            <person name="Liu C."/>
            <person name="Liu B."/>
            <person name="Ren Y."/>
            <person name="Zhang Y."/>
            <person name="Wang H."/>
            <person name="Li S."/>
            <person name="Jiang F."/>
            <person name="Yin L."/>
            <person name="Zhang G."/>
            <person name="Qian W."/>
            <person name="Fan W."/>
        </authorList>
    </citation>
    <scope>NUCLEOTIDE SEQUENCE [LARGE SCALE GENOMIC DNA]</scope>
    <source>
        <strain evidence="3">SZHN2017</strain>
        <tissue evidence="3">Muscle</tissue>
    </source>
</reference>
<evidence type="ECO:0000313" key="4">
    <source>
        <dbReference type="Proteomes" id="UP000245119"/>
    </source>
</evidence>
<evidence type="ECO:0000313" key="3">
    <source>
        <dbReference type="EMBL" id="PVD25670.1"/>
    </source>
</evidence>
<sequence>MELLEVHDTALSESVRRLLCIRGIVHTQDELAMSSDNILNFEYIAGLLPSDDGTPGYYEQAITSLASVFTRSQHVINHSAACSLMTSIQPFLMWTGNEKMFLDCLIFLKRSQNAPCYNHLVLLLITAGLERGLGNLYLTKGTQCPSMLKDLLATKELKEILGDNVMQILRVLIGPPTSLNLRNLAWHGFLGDSELPHRIPDLHINLCCTQPSLRISLLDLLSYPEGPRVRDRLSHGEVDFQTVGHFMVDPFIYLAIFLADKTAAHMTPSLRQMAERVNTYKSHFHPIAVLKQKINSLLSILDGTESLVFLTPDLEDLSQSQDHSISHQENLLLKSTQRAVSRLWQHEKWTQGVNGFQLEHFLSGFKLNVEPLHNCSGQHFVTSLRWQGETMSDAPGQMREQEYVGLLIRITDECCTVVHQVQQMLQQRQKQFFDKQLRSRQRDNLQKLLLSLVHTHNSGGVLASGSSPQLLLLNARHKEIAAKMKCKGFKWLAFLLQTPKAVSSTLREPPLRHSTRQEQVDGGSRADGQIPSKVGRVCQQVARVDSRVIFAAQRA</sequence>
<dbReference type="STRING" id="400727.A0A2T7NWX3"/>
<organism evidence="3 4">
    <name type="scientific">Pomacea canaliculata</name>
    <name type="common">Golden apple snail</name>
    <dbReference type="NCBI Taxonomy" id="400727"/>
    <lineage>
        <taxon>Eukaryota</taxon>
        <taxon>Metazoa</taxon>
        <taxon>Spiralia</taxon>
        <taxon>Lophotrochozoa</taxon>
        <taxon>Mollusca</taxon>
        <taxon>Gastropoda</taxon>
        <taxon>Caenogastropoda</taxon>
        <taxon>Architaenioglossa</taxon>
        <taxon>Ampullarioidea</taxon>
        <taxon>Ampullariidae</taxon>
        <taxon>Pomacea</taxon>
    </lineage>
</organism>
<protein>
    <recommendedName>
        <fullName evidence="2">DUF4209 domain-containing protein</fullName>
    </recommendedName>
</protein>
<keyword evidence="4" id="KW-1185">Reference proteome</keyword>
<dbReference type="OrthoDB" id="49386at2759"/>
<dbReference type="PANTHER" id="PTHR31701">
    <property type="entry name" value="ENDOPLASMIC RETICULUM MEMBRANE-ASSOCIATED RNA DEGRADATION PROTEIN"/>
    <property type="match status" value="1"/>
</dbReference>
<dbReference type="PANTHER" id="PTHR31701:SF2">
    <property type="entry name" value="ENDOPLASMIC RETICULUM MEMBRANE-ASSOCIATED RNA DEGRADATION PROTEIN"/>
    <property type="match status" value="1"/>
</dbReference>
<dbReference type="InterPro" id="IPR039635">
    <property type="entry name" value="ERMARD"/>
</dbReference>
<proteinExistence type="predicted"/>
<feature type="domain" description="DUF4209" evidence="2">
    <location>
        <begin position="129"/>
        <end position="206"/>
    </location>
</feature>
<feature type="region of interest" description="Disordered" evidence="1">
    <location>
        <begin position="505"/>
        <end position="529"/>
    </location>
</feature>
<accession>A0A2T7NWX3</accession>
<name>A0A2T7NWX3_POMCA</name>
<dbReference type="EMBL" id="PZQS01000008">
    <property type="protein sequence ID" value="PVD25670.1"/>
    <property type="molecule type" value="Genomic_DNA"/>
</dbReference>